<proteinExistence type="predicted"/>
<name>A0A2H4UTI9_9VIRU</name>
<sequence>MQNQTIYKVIDNRFDHKIDSYVNELIVNENVEILFNNPKLCVFFGLIELDKEKIKRIHDKFIDFAIKKTDNKFTFDDRHRDESGDLYGFYKNMSQITCFEKKRKYCHDFRHAISNGHSKCFAHLYVNKLYPCFTVLEYVAKKCNLEYLKIIHEKNENYKKNYEISANVTYHVREKLRDHLIDERRFSAEIAKNGHIDCLKFLHKNEYQWDEDTCSFAAENGHLECLKYAHENGCPWDKNTFSYAAKNGHLDCLKYLHENGCPWDSSASIHAATNGHLGCFTYLLKCGITEFAGSYTCGTYACEVYTKFNDYAT</sequence>
<reference evidence="1" key="1">
    <citation type="journal article" date="2017" name="Elife">
        <title>The kinetoplastid-infecting Bodo saltans virus (BsV), a window into the most abundant giant viruses in the sea.</title>
        <authorList>
            <person name="Deeg C.M."/>
            <person name="Chow C.-E.T."/>
            <person name="Suttle C.A."/>
        </authorList>
    </citation>
    <scope>NUCLEOTIDE SEQUENCE</scope>
    <source>
        <strain evidence="1">NG1</strain>
    </source>
</reference>
<dbReference type="InterPro" id="IPR052050">
    <property type="entry name" value="SecEffector_AnkRepeat"/>
</dbReference>
<evidence type="ECO:0000313" key="1">
    <source>
        <dbReference type="EMBL" id="ATZ80167.1"/>
    </source>
</evidence>
<dbReference type="Gene3D" id="1.25.40.20">
    <property type="entry name" value="Ankyrin repeat-containing domain"/>
    <property type="match status" value="1"/>
</dbReference>
<protein>
    <submittedName>
        <fullName evidence="1">Ankyrin repeat domain-containing protein</fullName>
    </submittedName>
</protein>
<dbReference type="PANTHER" id="PTHR46586">
    <property type="entry name" value="ANKYRIN REPEAT-CONTAINING PROTEIN"/>
    <property type="match status" value="1"/>
</dbReference>
<accession>A0A2H4UTI9</accession>
<dbReference type="Pfam" id="PF12796">
    <property type="entry name" value="Ank_2"/>
    <property type="match status" value="1"/>
</dbReference>
<dbReference type="InterPro" id="IPR002110">
    <property type="entry name" value="Ankyrin_rpt"/>
</dbReference>
<evidence type="ECO:0000313" key="2">
    <source>
        <dbReference type="Proteomes" id="UP000240325"/>
    </source>
</evidence>
<dbReference type="Proteomes" id="UP000240325">
    <property type="component" value="Segment"/>
</dbReference>
<dbReference type="PANTHER" id="PTHR46586:SF3">
    <property type="entry name" value="ANKYRIN REPEAT-CONTAINING PROTEIN"/>
    <property type="match status" value="1"/>
</dbReference>
<dbReference type="InterPro" id="IPR036770">
    <property type="entry name" value="Ankyrin_rpt-contain_sf"/>
</dbReference>
<dbReference type="SUPFAM" id="SSF140860">
    <property type="entry name" value="Pseudo ankyrin repeat-like"/>
    <property type="match status" value="1"/>
</dbReference>
<organism evidence="1">
    <name type="scientific">Bodo saltans virus</name>
    <dbReference type="NCBI Taxonomy" id="2024608"/>
    <lineage>
        <taxon>Viruses</taxon>
        <taxon>Varidnaviria</taxon>
        <taxon>Bamfordvirae</taxon>
        <taxon>Nucleocytoviricota</taxon>
        <taxon>Megaviricetes</taxon>
        <taxon>Imitervirales</taxon>
        <taxon>Mimiviridae</taxon>
        <taxon>Klosneuvirinae</taxon>
        <taxon>Theiavirus</taxon>
        <taxon>Theiavirus salishense</taxon>
    </lineage>
</organism>
<dbReference type="EMBL" id="MF782455">
    <property type="protein sequence ID" value="ATZ80167.1"/>
    <property type="molecule type" value="Genomic_DNA"/>
</dbReference>
<gene>
    <name evidence="1" type="ORF">BMW23_0107</name>
</gene>
<keyword evidence="2" id="KW-1185">Reference proteome</keyword>